<protein>
    <submittedName>
        <fullName evidence="2">Uncharacterized protein</fullName>
    </submittedName>
</protein>
<evidence type="ECO:0000313" key="2">
    <source>
        <dbReference type="EMBL" id="QJA55934.1"/>
    </source>
</evidence>
<feature type="compositionally biased region" description="Basic residues" evidence="1">
    <location>
        <begin position="31"/>
        <end position="49"/>
    </location>
</feature>
<gene>
    <name evidence="2" type="ORF">MM415B01966_0013</name>
</gene>
<reference evidence="2" key="1">
    <citation type="submission" date="2020-03" db="EMBL/GenBank/DDBJ databases">
        <title>The deep terrestrial virosphere.</title>
        <authorList>
            <person name="Holmfeldt K."/>
            <person name="Nilsson E."/>
            <person name="Simone D."/>
            <person name="Lopez-Fernandez M."/>
            <person name="Wu X."/>
            <person name="de Brujin I."/>
            <person name="Lundin D."/>
            <person name="Andersson A."/>
            <person name="Bertilsson S."/>
            <person name="Dopson M."/>
        </authorList>
    </citation>
    <scope>NUCLEOTIDE SEQUENCE</scope>
    <source>
        <strain evidence="2">MM415B01966</strain>
    </source>
</reference>
<sequence>MKHEYSDDCTCVKCTNAWNKALFAAVDRGEARKKKLNEKPKSQTKKGRK</sequence>
<proteinExistence type="predicted"/>
<dbReference type="EMBL" id="MT141190">
    <property type="protein sequence ID" value="QJA55934.1"/>
    <property type="molecule type" value="Genomic_DNA"/>
</dbReference>
<dbReference type="AlphaFoldDB" id="A0A6M3IEV0"/>
<feature type="region of interest" description="Disordered" evidence="1">
    <location>
        <begin position="29"/>
        <end position="49"/>
    </location>
</feature>
<name>A0A6M3IEV0_9ZZZZ</name>
<evidence type="ECO:0000256" key="1">
    <source>
        <dbReference type="SAM" id="MobiDB-lite"/>
    </source>
</evidence>
<accession>A0A6M3IEV0</accession>
<organism evidence="2">
    <name type="scientific">viral metagenome</name>
    <dbReference type="NCBI Taxonomy" id="1070528"/>
    <lineage>
        <taxon>unclassified sequences</taxon>
        <taxon>metagenomes</taxon>
        <taxon>organismal metagenomes</taxon>
    </lineage>
</organism>